<accession>A0ABQ1E9D8</accession>
<evidence type="ECO:0000259" key="1">
    <source>
        <dbReference type="PROSITE" id="PS51186"/>
    </source>
</evidence>
<name>A0ABQ1E9D8_9CLOT</name>
<dbReference type="CDD" id="cd04301">
    <property type="entry name" value="NAT_SF"/>
    <property type="match status" value="1"/>
</dbReference>
<dbReference type="SUPFAM" id="SSF55729">
    <property type="entry name" value="Acyl-CoA N-acyltransferases (Nat)"/>
    <property type="match status" value="1"/>
</dbReference>
<comment type="caution">
    <text evidence="2">The sequence shown here is derived from an EMBL/GenBank/DDBJ whole genome shotgun (WGS) entry which is preliminary data.</text>
</comment>
<organism evidence="2 3">
    <name type="scientific">Clostridium zeae</name>
    <dbReference type="NCBI Taxonomy" id="2759022"/>
    <lineage>
        <taxon>Bacteria</taxon>
        <taxon>Bacillati</taxon>
        <taxon>Bacillota</taxon>
        <taxon>Clostridia</taxon>
        <taxon>Eubacteriales</taxon>
        <taxon>Clostridiaceae</taxon>
        <taxon>Clostridium</taxon>
    </lineage>
</organism>
<protein>
    <recommendedName>
        <fullName evidence="1">N-acetyltransferase domain-containing protein</fullName>
    </recommendedName>
</protein>
<feature type="domain" description="N-acetyltransferase" evidence="1">
    <location>
        <begin position="3"/>
        <end position="154"/>
    </location>
</feature>
<dbReference type="RefSeq" id="WP_206869745.1">
    <property type="nucleotide sequence ID" value="NZ_BMBA01000002.1"/>
</dbReference>
<dbReference type="InterPro" id="IPR016181">
    <property type="entry name" value="Acyl_CoA_acyltransferase"/>
</dbReference>
<dbReference type="Gene3D" id="3.40.630.30">
    <property type="match status" value="1"/>
</dbReference>
<proteinExistence type="predicted"/>
<evidence type="ECO:0000313" key="3">
    <source>
        <dbReference type="Proteomes" id="UP000663802"/>
    </source>
</evidence>
<dbReference type="EMBL" id="BMBA01000002">
    <property type="protein sequence ID" value="GFZ31411.1"/>
    <property type="molecule type" value="Genomic_DNA"/>
</dbReference>
<dbReference type="InterPro" id="IPR000182">
    <property type="entry name" value="GNAT_dom"/>
</dbReference>
<sequence length="155" mass="18070">MKIKFEKANIEDAEELIEVRNLSFYSDYRKYGECPGYNISKERMTDTLLNTKIKIYKIFCDDKVVGNISVRHINDNTCYIGCLCVIPSYENKGIGQEAIRFVEKEFSNATVWTLETPADKVKNHYFYKKLGYSIVDEYMSGLVKIVLFEKKLLCK</sequence>
<dbReference type="PROSITE" id="PS51186">
    <property type="entry name" value="GNAT"/>
    <property type="match status" value="1"/>
</dbReference>
<gene>
    <name evidence="2" type="ORF">CSC2_19370</name>
</gene>
<evidence type="ECO:0000313" key="2">
    <source>
        <dbReference type="EMBL" id="GFZ31411.1"/>
    </source>
</evidence>
<dbReference type="Pfam" id="PF00583">
    <property type="entry name" value="Acetyltransf_1"/>
    <property type="match status" value="1"/>
</dbReference>
<reference evidence="2 3" key="1">
    <citation type="journal article" date="2021" name="Int. J. Syst. Evol. Microbiol.">
        <title>Clostridium zeae sp. nov., isolated from corn silage.</title>
        <authorList>
            <person name="Kobayashi H."/>
            <person name="Tanizawa Y."/>
            <person name="Yagura M."/>
            <person name="Sakamoto M."/>
            <person name="Ohkuma M."/>
            <person name="Tohno M."/>
        </authorList>
    </citation>
    <scope>NUCLEOTIDE SEQUENCE [LARGE SCALE GENOMIC DNA]</scope>
    <source>
        <strain evidence="2 3">CSC2</strain>
    </source>
</reference>
<dbReference type="Proteomes" id="UP000663802">
    <property type="component" value="Unassembled WGS sequence"/>
</dbReference>
<keyword evidence="3" id="KW-1185">Reference proteome</keyword>